<sequence>MSKKFKFHPWVNLTQRQDIIGKDHPGVYMIARGETAPSDYCANNASIIYIGETTSQKLNNRIHQFVVSAFNNKPGHSGGNTFRNNEEISGGVSESMLWVSACPIPVEPIIPMERTGGIYTSAYIRYLERRQILQFVYANGRLPVCNRK</sequence>
<evidence type="ECO:0000313" key="1">
    <source>
        <dbReference type="EMBL" id="XDL16523.1"/>
    </source>
</evidence>
<gene>
    <name evidence="1" type="ORF">LF923_0009925</name>
</gene>
<protein>
    <recommendedName>
        <fullName evidence="2">GIY-YIG domain-containing protein</fullName>
    </recommendedName>
</protein>
<proteinExistence type="predicted"/>
<dbReference type="RefSeq" id="WP_226101672.1">
    <property type="nucleotide sequence ID" value="NZ_CP162411.1"/>
</dbReference>
<evidence type="ECO:0008006" key="2">
    <source>
        <dbReference type="Google" id="ProtNLM"/>
    </source>
</evidence>
<dbReference type="EMBL" id="CP162411">
    <property type="protein sequence ID" value="XDL16523.1"/>
    <property type="molecule type" value="Genomic_DNA"/>
</dbReference>
<dbReference type="AlphaFoldDB" id="A0AB39INH7"/>
<accession>A0AB39INH7</accession>
<reference evidence="1" key="1">
    <citation type="submission" date="2024-07" db="EMBL/GenBank/DDBJ databases">
        <authorList>
            <person name="Pedron J."/>
        </authorList>
    </citation>
    <scope>NUCLEOTIDE SEQUENCE</scope>
    <source>
        <strain evidence="1">A642-S2-A17</strain>
    </source>
</reference>
<name>A0AB39INH7_9GAMM</name>
<organism evidence="1">
    <name type="scientific">Dickeya oryzae</name>
    <dbReference type="NCBI Taxonomy" id="1240404"/>
    <lineage>
        <taxon>Bacteria</taxon>
        <taxon>Pseudomonadati</taxon>
        <taxon>Pseudomonadota</taxon>
        <taxon>Gammaproteobacteria</taxon>
        <taxon>Enterobacterales</taxon>
        <taxon>Pectobacteriaceae</taxon>
        <taxon>Dickeya</taxon>
    </lineage>
</organism>